<name>A0A8D3Y495_9GAMM</name>
<feature type="domain" description="Aminoglycoside phosphotransferase" evidence="1">
    <location>
        <begin position="44"/>
        <end position="127"/>
    </location>
</feature>
<dbReference type="InterPro" id="IPR011009">
    <property type="entry name" value="Kinase-like_dom_sf"/>
</dbReference>
<sequence length="199" mass="23062">MRIVTAQELENWLAEGKVLERDARGPKVLALEDGSFLKIFHTRRHPFLARLFPSAQRFARNLAVLHDAGFSAPEILETFWLDKHAGLSGCLYQPLPGVSIETLFRAEPERIDQHLPDLAAFIRRLHSKGIYFRSLHIGNIILLPNGSFGLIDVLDLHKKRRPLNESLTRRNFCHLRNHLKRKKLEQFPFEQLLKLYRSA</sequence>
<dbReference type="EMBL" id="FNHO01000006">
    <property type="protein sequence ID" value="SDM61411.1"/>
    <property type="molecule type" value="Genomic_DNA"/>
</dbReference>
<protein>
    <submittedName>
        <fullName evidence="3">Phosphotransferase enzyme family protein</fullName>
    </submittedName>
    <submittedName>
        <fullName evidence="2">Toluene tolerance protein</fullName>
    </submittedName>
</protein>
<dbReference type="KEGG" id="pbm:CL52_18430"/>
<keyword evidence="5" id="KW-1185">Reference proteome</keyword>
<dbReference type="Pfam" id="PF01636">
    <property type="entry name" value="APH"/>
    <property type="match status" value="1"/>
</dbReference>
<evidence type="ECO:0000259" key="1">
    <source>
        <dbReference type="Pfam" id="PF01636"/>
    </source>
</evidence>
<gene>
    <name evidence="2" type="ORF">CL52_18430</name>
    <name evidence="3" type="ORF">SAMN05660875_106234</name>
</gene>
<dbReference type="AlphaFoldDB" id="A0A8D3Y495"/>
<proteinExistence type="predicted"/>
<reference evidence="3 5" key="2">
    <citation type="submission" date="2016-10" db="EMBL/GenBank/DDBJ databases">
        <authorList>
            <person name="Varghese N."/>
            <person name="Submissions S."/>
        </authorList>
    </citation>
    <scope>NUCLEOTIDE SEQUENCE [LARGE SCALE GENOMIC DNA]</scope>
    <source>
        <strain evidence="3 5">DSM 6083</strain>
    </source>
</reference>
<evidence type="ECO:0000313" key="3">
    <source>
        <dbReference type="EMBL" id="SDM61411.1"/>
    </source>
</evidence>
<evidence type="ECO:0000313" key="4">
    <source>
        <dbReference type="Proteomes" id="UP000031271"/>
    </source>
</evidence>
<dbReference type="RefSeq" id="WP_043222226.1">
    <property type="nucleotide sequence ID" value="NZ_CP007511.1"/>
</dbReference>
<dbReference type="Proteomes" id="UP000031271">
    <property type="component" value="Chromosome"/>
</dbReference>
<dbReference type="SUPFAM" id="SSF56112">
    <property type="entry name" value="Protein kinase-like (PK-like)"/>
    <property type="match status" value="1"/>
</dbReference>
<dbReference type="EMBL" id="CP007511">
    <property type="protein sequence ID" value="AJE16919.1"/>
    <property type="molecule type" value="Genomic_DNA"/>
</dbReference>
<reference evidence="2 4" key="3">
    <citation type="journal article" name="Genome Announc.">
        <title>Complete Genome Sequence of Pseudomonas balearica DSM 6083T.</title>
        <authorList>
            <person name="Bennasar-Figueras A."/>
            <person name="Salva-Serra F."/>
            <person name="Jaen-Luchoro D."/>
            <person name="Segui C."/>
            <person name="Aliaga F."/>
            <person name="Busquets A."/>
            <person name="Gomila M."/>
            <person name="Moore E.R."/>
            <person name="Lalucat J."/>
        </authorList>
    </citation>
    <scope>NUCLEOTIDE SEQUENCE [LARGE SCALE GENOMIC DNA]</scope>
    <source>
        <strain evidence="4">DSM 6083</strain>
        <strain evidence="2">DSM6083</strain>
    </source>
</reference>
<evidence type="ECO:0000313" key="5">
    <source>
        <dbReference type="Proteomes" id="UP000182276"/>
    </source>
</evidence>
<dbReference type="Proteomes" id="UP000182276">
    <property type="component" value="Unassembled WGS sequence"/>
</dbReference>
<accession>A0A8D3Y495</accession>
<dbReference type="InterPro" id="IPR002575">
    <property type="entry name" value="Aminoglycoside_PTrfase"/>
</dbReference>
<dbReference type="GeneID" id="77261861"/>
<reference evidence="4" key="1">
    <citation type="submission" date="2014-03" db="EMBL/GenBank/DDBJ databases">
        <title>Complete genome of Pseudomonas balearica DSM 6083T, a sewage water isolate from an enrichment with 2-methylnaphthalene.</title>
        <authorList>
            <person name="Salva-Serra F."/>
            <person name="Jaen-Luchoro D."/>
            <person name="Busquets A."/>
            <person name="Pena A."/>
            <person name="Gomila M."/>
            <person name="Bosch R."/>
            <person name="Nogales B."/>
            <person name="Garcia-Valdes E."/>
            <person name="Lalucat J."/>
            <person name="Bennasar A."/>
        </authorList>
    </citation>
    <scope>NUCLEOTIDE SEQUENCE [LARGE SCALE GENOMIC DNA]</scope>
    <source>
        <strain evidence="4">DSM 6083</strain>
    </source>
</reference>
<organism evidence="2 4">
    <name type="scientific">Stutzerimonas balearica DSM 6083</name>
    <dbReference type="NCBI Taxonomy" id="1123016"/>
    <lineage>
        <taxon>Bacteria</taxon>
        <taxon>Pseudomonadati</taxon>
        <taxon>Pseudomonadota</taxon>
        <taxon>Gammaproteobacteria</taxon>
        <taxon>Pseudomonadales</taxon>
        <taxon>Pseudomonadaceae</taxon>
        <taxon>Stutzerimonas</taxon>
    </lineage>
</organism>
<evidence type="ECO:0000313" key="2">
    <source>
        <dbReference type="EMBL" id="AJE16919.1"/>
    </source>
</evidence>